<dbReference type="Gene3D" id="3.30.70.270">
    <property type="match status" value="1"/>
</dbReference>
<dbReference type="InterPro" id="IPR000477">
    <property type="entry name" value="RT_dom"/>
</dbReference>
<reference evidence="3" key="1">
    <citation type="journal article" date="2019" name="Sci. Rep.">
        <title>Draft genome of Tanacetum cinerariifolium, the natural source of mosquito coil.</title>
        <authorList>
            <person name="Yamashiro T."/>
            <person name="Shiraishi A."/>
            <person name="Satake H."/>
            <person name="Nakayama K."/>
        </authorList>
    </citation>
    <scope>NUCLEOTIDE SEQUENCE</scope>
</reference>
<dbReference type="FunFam" id="3.30.70.270:FF:000003">
    <property type="entry name" value="Transposon Ty3-G Gag-Pol polyprotein"/>
    <property type="match status" value="1"/>
</dbReference>
<dbReference type="Pfam" id="PF24626">
    <property type="entry name" value="SH3_Tf2-1"/>
    <property type="match status" value="1"/>
</dbReference>
<protein>
    <recommendedName>
        <fullName evidence="2">Reverse transcriptase domain-containing protein</fullName>
    </recommendedName>
</protein>
<accession>A0A6L2NF93</accession>
<feature type="compositionally biased region" description="Pro residues" evidence="1">
    <location>
        <begin position="328"/>
        <end position="340"/>
    </location>
</feature>
<dbReference type="CDD" id="cd01647">
    <property type="entry name" value="RT_LTR"/>
    <property type="match status" value="1"/>
</dbReference>
<organism evidence="3">
    <name type="scientific">Tanacetum cinerariifolium</name>
    <name type="common">Dalmatian daisy</name>
    <name type="synonym">Chrysanthemum cinerariifolium</name>
    <dbReference type="NCBI Taxonomy" id="118510"/>
    <lineage>
        <taxon>Eukaryota</taxon>
        <taxon>Viridiplantae</taxon>
        <taxon>Streptophyta</taxon>
        <taxon>Embryophyta</taxon>
        <taxon>Tracheophyta</taxon>
        <taxon>Spermatophyta</taxon>
        <taxon>Magnoliopsida</taxon>
        <taxon>eudicotyledons</taxon>
        <taxon>Gunneridae</taxon>
        <taxon>Pentapetalae</taxon>
        <taxon>asterids</taxon>
        <taxon>campanulids</taxon>
        <taxon>Asterales</taxon>
        <taxon>Asteraceae</taxon>
        <taxon>Asteroideae</taxon>
        <taxon>Anthemideae</taxon>
        <taxon>Anthemidinae</taxon>
        <taxon>Tanacetum</taxon>
    </lineage>
</organism>
<dbReference type="PANTHER" id="PTHR24559">
    <property type="entry name" value="TRANSPOSON TY3-I GAG-POL POLYPROTEIN"/>
    <property type="match status" value="1"/>
</dbReference>
<evidence type="ECO:0000259" key="2">
    <source>
        <dbReference type="PROSITE" id="PS50878"/>
    </source>
</evidence>
<evidence type="ECO:0000313" key="3">
    <source>
        <dbReference type="EMBL" id="GEU84896.1"/>
    </source>
</evidence>
<dbReference type="InterPro" id="IPR043502">
    <property type="entry name" value="DNA/RNA_pol_sf"/>
</dbReference>
<sequence length="1288" mass="147912">MNALRSKMGMAEEENAFLCAIDTITRRQEKRARMELERQLASVQEYQRQDQDGHVRTLDHDAAYAMTWEILKKKLTEKYCPKGEIKKLEIELWNLKVKGNDVGGYTQRFQELALMCTKFISNETEKVDKYISGLLDNIHGNVMATRPKTLDDAIELANNLMDQKLHTYAERQAGNKRKLDNNHQAQQQLLKKQNVAQAYAVGIGKKKSYGGSKPLCPKCNYHHDGECALKVIFLIMFLGGYFESLEGWISSVIHGDLKSRGSIKDFVSFREMITSQLLYLRGSSYETLFVLSSSNRDTVISDSEDSTVTYIAAPPSPDYVPGSKEPKQAPPLPEFVPEPVYPEFMPPEDEILPAEEQSLHATDLPIVDSLRYIHESDPEEDPADYPIDGGDDDDDEASDDDKDDDDNVEEDKDKDEEEKHPALSDSIPPPPIHRATARMSIKEQPPTPIPLPPLLVSPPLPVSSPPLPASPTYPLGYRAAMIRLRAETPSSSHPLPSGLRYEVGESSSAVAGRPTRGFKANYSFVATLDDEIRRDLEREIARYANRSRNDEDSHDSRMGVRRQAPSAREYTYQHIMICKPIYFKGTKGFVELTQWFEIMETVFSISNCTMENQIKFATCTLLESALTWWNSHVMTVGPDISYAMTWTNMRKKMTDKYYPRGEIKKLKGHYKRECPKLKNNNRVNQARNRNAPAKVYAVGHAGTNPYSNVVTAQAPYRLASFEMKELSDQLKELSDKGFIRPRSSVYSKIDLSLGYHQLRVREEDIPKTTFRTRYGHYVFHVMPFGLTNAPAIFMDLMNRMCKPYLDKFVIVFIDDILIYSKNKEEHKEYLKLILELLKKEELYAKFSKCEFWIPKVQFIGHVIDNQGIHVDPTKIDSIKFLASPKTPTEIRQFSGLVGYYRSALILALPEGSEDFVVYCDASHKGLGAVLMQREKVIAYASRQLNIHEKNYMTHDLITRAYNTFLIKKELNMRQHHWLELLGDYDSKIRYHPVKANVVADALSRKERIKPLRVQALVMTIGLELPKQILNAQTEARKLENFKNEDIGGMLIEKSKDPEKLRTKKLEPHADGTLCLNVMSWLLCYGDLRTVIMHESHKSKYSIHSGSDKMYQDMKKLYCHHQGPPFEALYDRKCRSSVCWAEVIEDQLIGPKLVQETTERIIQIKQRIQVARDRQTNYADLKHKPVEFQVRDRVMLKVLPWKGAIRFGKWEKLNPRYVGPLKVLKKVRSIAYKLELSQELSKVHNTFHVSNLKKCYADEPLAVSLDGLHFDDELHFMEEPVKIMDREVK</sequence>
<feature type="compositionally biased region" description="Acidic residues" evidence="1">
    <location>
        <begin position="377"/>
        <end position="416"/>
    </location>
</feature>
<dbReference type="InterPro" id="IPR056924">
    <property type="entry name" value="SH3_Tf2-1"/>
</dbReference>
<dbReference type="Pfam" id="PF03732">
    <property type="entry name" value="Retrotrans_gag"/>
    <property type="match status" value="1"/>
</dbReference>
<dbReference type="Gene3D" id="3.10.10.10">
    <property type="entry name" value="HIV Type 1 Reverse Transcriptase, subunit A, domain 1"/>
    <property type="match status" value="1"/>
</dbReference>
<dbReference type="PROSITE" id="PS50878">
    <property type="entry name" value="RT_POL"/>
    <property type="match status" value="1"/>
</dbReference>
<proteinExistence type="predicted"/>
<comment type="caution">
    <text evidence="3">The sequence shown here is derived from an EMBL/GenBank/DDBJ whole genome shotgun (WGS) entry which is preliminary data.</text>
</comment>
<dbReference type="InterPro" id="IPR005162">
    <property type="entry name" value="Retrotrans_gag_dom"/>
</dbReference>
<feature type="region of interest" description="Disordered" evidence="1">
    <location>
        <begin position="313"/>
        <end position="346"/>
    </location>
</feature>
<evidence type="ECO:0000256" key="1">
    <source>
        <dbReference type="SAM" id="MobiDB-lite"/>
    </source>
</evidence>
<dbReference type="InterPro" id="IPR053134">
    <property type="entry name" value="RNA-dir_DNA_polymerase"/>
</dbReference>
<feature type="region of interest" description="Disordered" evidence="1">
    <location>
        <begin position="376"/>
        <end position="433"/>
    </location>
</feature>
<dbReference type="PANTHER" id="PTHR24559:SF427">
    <property type="entry name" value="RNA-DIRECTED DNA POLYMERASE"/>
    <property type="match status" value="1"/>
</dbReference>
<gene>
    <name evidence="3" type="ORF">Tci_056874</name>
</gene>
<name>A0A6L2NF93_TANCI</name>
<dbReference type="EMBL" id="BKCJ010008991">
    <property type="protein sequence ID" value="GEU84896.1"/>
    <property type="molecule type" value="Genomic_DNA"/>
</dbReference>
<dbReference type="CDD" id="cd09274">
    <property type="entry name" value="RNase_HI_RT_Ty3"/>
    <property type="match status" value="1"/>
</dbReference>
<feature type="domain" description="Reverse transcriptase" evidence="2">
    <location>
        <begin position="679"/>
        <end position="863"/>
    </location>
</feature>
<dbReference type="SUPFAM" id="SSF56672">
    <property type="entry name" value="DNA/RNA polymerases"/>
    <property type="match status" value="1"/>
</dbReference>
<dbReference type="Pfam" id="PF00078">
    <property type="entry name" value="RVT_1"/>
    <property type="match status" value="1"/>
</dbReference>
<dbReference type="InterPro" id="IPR041577">
    <property type="entry name" value="RT_RNaseH_2"/>
</dbReference>
<dbReference type="InterPro" id="IPR043128">
    <property type="entry name" value="Rev_trsase/Diguanyl_cyclase"/>
</dbReference>
<dbReference type="Pfam" id="PF17919">
    <property type="entry name" value="RT_RNaseH_2"/>
    <property type="match status" value="1"/>
</dbReference>